<proteinExistence type="predicted"/>
<feature type="compositionally biased region" description="Basic and acidic residues" evidence="1">
    <location>
        <begin position="57"/>
        <end position="66"/>
    </location>
</feature>
<name>R0LSR1_ANAPL</name>
<keyword evidence="3" id="KW-1185">Reference proteome</keyword>
<sequence>MRPGSLPDSGRGAAAIGRWQCSPSSGLAEGQTAPDASLPSSGYLVRQHPNVTQSDDWPEKHESPRGIHIIRVIESKH</sequence>
<dbReference type="Proteomes" id="UP000296049">
    <property type="component" value="Unassembled WGS sequence"/>
</dbReference>
<protein>
    <submittedName>
        <fullName evidence="2">Uncharacterized protein</fullName>
    </submittedName>
</protein>
<dbReference type="AlphaFoldDB" id="R0LSR1"/>
<reference evidence="3" key="1">
    <citation type="journal article" date="2013" name="Nat. Genet.">
        <title>The duck genome and transcriptome provide insight into an avian influenza virus reservoir species.</title>
        <authorList>
            <person name="Huang Y."/>
            <person name="Li Y."/>
            <person name="Burt D.W."/>
            <person name="Chen H."/>
            <person name="Zhang Y."/>
            <person name="Qian W."/>
            <person name="Kim H."/>
            <person name="Gan S."/>
            <person name="Zhao Y."/>
            <person name="Li J."/>
            <person name="Yi K."/>
            <person name="Feng H."/>
            <person name="Zhu P."/>
            <person name="Li B."/>
            <person name="Liu Q."/>
            <person name="Fairley S."/>
            <person name="Magor K.E."/>
            <person name="Du Z."/>
            <person name="Hu X."/>
            <person name="Goodman L."/>
            <person name="Tafer H."/>
            <person name="Vignal A."/>
            <person name="Lee T."/>
            <person name="Kim K.W."/>
            <person name="Sheng Z."/>
            <person name="An Y."/>
            <person name="Searle S."/>
            <person name="Herrero J."/>
            <person name="Groenen M.A."/>
            <person name="Crooijmans R.P."/>
            <person name="Faraut T."/>
            <person name="Cai Q."/>
            <person name="Webster R.G."/>
            <person name="Aldridge J.R."/>
            <person name="Warren W.C."/>
            <person name="Bartschat S."/>
            <person name="Kehr S."/>
            <person name="Marz M."/>
            <person name="Stadler P.F."/>
            <person name="Smith J."/>
            <person name="Kraus R.H."/>
            <person name="Zhao Y."/>
            <person name="Ren L."/>
            <person name="Fei J."/>
            <person name="Morisson M."/>
            <person name="Kaiser P."/>
            <person name="Griffin D.K."/>
            <person name="Rao M."/>
            <person name="Pitel F."/>
            <person name="Wang J."/>
            <person name="Li N."/>
        </authorList>
    </citation>
    <scope>NUCLEOTIDE SEQUENCE [LARGE SCALE GENOMIC DNA]</scope>
</reference>
<feature type="region of interest" description="Disordered" evidence="1">
    <location>
        <begin position="1"/>
        <end position="66"/>
    </location>
</feature>
<gene>
    <name evidence="2" type="ORF">Anapl_02263</name>
</gene>
<organism evidence="2 3">
    <name type="scientific">Anas platyrhynchos</name>
    <name type="common">Mallard</name>
    <name type="synonym">Anas boschas</name>
    <dbReference type="NCBI Taxonomy" id="8839"/>
    <lineage>
        <taxon>Eukaryota</taxon>
        <taxon>Metazoa</taxon>
        <taxon>Chordata</taxon>
        <taxon>Craniata</taxon>
        <taxon>Vertebrata</taxon>
        <taxon>Euteleostomi</taxon>
        <taxon>Archelosauria</taxon>
        <taxon>Archosauria</taxon>
        <taxon>Dinosauria</taxon>
        <taxon>Saurischia</taxon>
        <taxon>Theropoda</taxon>
        <taxon>Coelurosauria</taxon>
        <taxon>Aves</taxon>
        <taxon>Neognathae</taxon>
        <taxon>Galloanserae</taxon>
        <taxon>Anseriformes</taxon>
        <taxon>Anatidae</taxon>
        <taxon>Anatinae</taxon>
        <taxon>Anas</taxon>
    </lineage>
</organism>
<accession>R0LSR1</accession>
<evidence type="ECO:0000313" key="2">
    <source>
        <dbReference type="EMBL" id="EOB08794.1"/>
    </source>
</evidence>
<evidence type="ECO:0000313" key="3">
    <source>
        <dbReference type="Proteomes" id="UP000296049"/>
    </source>
</evidence>
<evidence type="ECO:0000256" key="1">
    <source>
        <dbReference type="SAM" id="MobiDB-lite"/>
    </source>
</evidence>
<dbReference type="EMBL" id="KB742418">
    <property type="protein sequence ID" value="EOB08794.1"/>
    <property type="molecule type" value="Genomic_DNA"/>
</dbReference>